<dbReference type="EMBL" id="JBDLBR010000004">
    <property type="protein sequence ID" value="MEN7537964.1"/>
    <property type="molecule type" value="Genomic_DNA"/>
</dbReference>
<proteinExistence type="inferred from homology"/>
<dbReference type="PANTHER" id="PTHR43300">
    <property type="entry name" value="ACETYLTRANSFERASE"/>
    <property type="match status" value="1"/>
</dbReference>
<dbReference type="SUPFAM" id="SSF51161">
    <property type="entry name" value="Trimeric LpxA-like enzymes"/>
    <property type="match status" value="1"/>
</dbReference>
<dbReference type="InterPro" id="IPR011004">
    <property type="entry name" value="Trimer_LpxA-like_sf"/>
</dbReference>
<evidence type="ECO:0000256" key="1">
    <source>
        <dbReference type="ARBA" id="ARBA00007274"/>
    </source>
</evidence>
<name>A0ABV0CYL5_9SPHN</name>
<organism evidence="2 3">
    <name type="scientific">Aurantiacibacter flavus</name>
    <dbReference type="NCBI Taxonomy" id="3145232"/>
    <lineage>
        <taxon>Bacteria</taxon>
        <taxon>Pseudomonadati</taxon>
        <taxon>Pseudomonadota</taxon>
        <taxon>Alphaproteobacteria</taxon>
        <taxon>Sphingomonadales</taxon>
        <taxon>Erythrobacteraceae</taxon>
        <taxon>Aurantiacibacter</taxon>
    </lineage>
</organism>
<sequence>MDVVVVGTGGLAREFAAFFSDEVNIVGFSSESSEEYSKFKLPDKFFEGDITPELVGTRYAVLAIGSPITKEAVSKKLESAGFVFPNLAHSSSVLATDIQELPDQGLIVSPNCVVGSDVSFGRHVYLNFMVGVGHDATFDDFVQINPGAQVGGAVSVGSRVLIGSGSSILQGLKVRDSSTVGSGAVVFSSVRPGVTVVGNPAKRLKLPGFTD</sequence>
<dbReference type="PANTHER" id="PTHR43300:SF7">
    <property type="entry name" value="UDP-N-ACETYLBACILLOSAMINE N-ACETYLTRANSFERASE"/>
    <property type="match status" value="1"/>
</dbReference>
<gene>
    <name evidence="2" type="ORF">ABDJ38_12350</name>
</gene>
<comment type="caution">
    <text evidence="2">The sequence shown here is derived from an EMBL/GenBank/DDBJ whole genome shotgun (WGS) entry which is preliminary data.</text>
</comment>
<accession>A0ABV0CYL5</accession>
<dbReference type="CDD" id="cd03360">
    <property type="entry name" value="LbH_AT_putative"/>
    <property type="match status" value="1"/>
</dbReference>
<evidence type="ECO:0000313" key="2">
    <source>
        <dbReference type="EMBL" id="MEN7537964.1"/>
    </source>
</evidence>
<evidence type="ECO:0000313" key="3">
    <source>
        <dbReference type="Proteomes" id="UP001484535"/>
    </source>
</evidence>
<dbReference type="Proteomes" id="UP001484535">
    <property type="component" value="Unassembled WGS sequence"/>
</dbReference>
<dbReference type="Gene3D" id="2.160.10.10">
    <property type="entry name" value="Hexapeptide repeat proteins"/>
    <property type="match status" value="1"/>
</dbReference>
<dbReference type="RefSeq" id="WP_346785420.1">
    <property type="nucleotide sequence ID" value="NZ_JBDLBR010000004.1"/>
</dbReference>
<protein>
    <submittedName>
        <fullName evidence="2">Acetyltransferase</fullName>
    </submittedName>
</protein>
<comment type="similarity">
    <text evidence="1">Belongs to the transferase hexapeptide repeat family.</text>
</comment>
<reference evidence="2 3" key="1">
    <citation type="submission" date="2024-05" db="EMBL/GenBank/DDBJ databases">
        <authorList>
            <person name="Park S."/>
        </authorList>
    </citation>
    <scope>NUCLEOTIDE SEQUENCE [LARGE SCALE GENOMIC DNA]</scope>
    <source>
        <strain evidence="2 3">DGU5</strain>
    </source>
</reference>
<dbReference type="InterPro" id="IPR020019">
    <property type="entry name" value="AcTrfase_PglD-like"/>
</dbReference>
<dbReference type="InterPro" id="IPR050179">
    <property type="entry name" value="Trans_hexapeptide_repeat"/>
</dbReference>
<keyword evidence="3" id="KW-1185">Reference proteome</keyword>